<evidence type="ECO:0000313" key="12">
    <source>
        <dbReference type="Proteomes" id="UP000807306"/>
    </source>
</evidence>
<keyword evidence="6" id="KW-0333">Golgi apparatus</keyword>
<evidence type="ECO:0000256" key="4">
    <source>
        <dbReference type="ARBA" id="ARBA00022448"/>
    </source>
</evidence>
<keyword evidence="12" id="KW-1185">Reference proteome</keyword>
<keyword evidence="7 9" id="KW-0472">Membrane</keyword>
<dbReference type="GO" id="GO:0006886">
    <property type="term" value="P:intracellular protein transport"/>
    <property type="evidence" value="ECO:0007669"/>
    <property type="project" value="UniProtKB-UniRule"/>
</dbReference>
<protein>
    <recommendedName>
        <fullName evidence="9">AP complex subunit sigma</fullName>
    </recommendedName>
</protein>
<keyword evidence="5 9" id="KW-0653">Protein transport</keyword>
<evidence type="ECO:0000256" key="9">
    <source>
        <dbReference type="PIRNR" id="PIRNR015588"/>
    </source>
</evidence>
<dbReference type="InterPro" id="IPR044733">
    <property type="entry name" value="AP1_sigma"/>
</dbReference>
<dbReference type="OrthoDB" id="371463at2759"/>
<dbReference type="Proteomes" id="UP000807306">
    <property type="component" value="Unassembled WGS sequence"/>
</dbReference>
<dbReference type="GO" id="GO:0016482">
    <property type="term" value="P:cytosolic transport"/>
    <property type="evidence" value="ECO:0007669"/>
    <property type="project" value="UniProtKB-ARBA"/>
</dbReference>
<dbReference type="InterPro" id="IPR022775">
    <property type="entry name" value="AP_mu_sigma_su"/>
</dbReference>
<organism evidence="11 12">
    <name type="scientific">Crepidotus variabilis</name>
    <dbReference type="NCBI Taxonomy" id="179855"/>
    <lineage>
        <taxon>Eukaryota</taxon>
        <taxon>Fungi</taxon>
        <taxon>Dikarya</taxon>
        <taxon>Basidiomycota</taxon>
        <taxon>Agaricomycotina</taxon>
        <taxon>Agaricomycetes</taxon>
        <taxon>Agaricomycetidae</taxon>
        <taxon>Agaricales</taxon>
        <taxon>Agaricineae</taxon>
        <taxon>Crepidotaceae</taxon>
        <taxon>Crepidotus</taxon>
    </lineage>
</organism>
<dbReference type="Gene3D" id="3.30.450.60">
    <property type="match status" value="1"/>
</dbReference>
<accession>A0A9P6EVT8</accession>
<keyword evidence="8" id="KW-0968">Cytoplasmic vesicle</keyword>
<evidence type="ECO:0000256" key="5">
    <source>
        <dbReference type="ARBA" id="ARBA00022927"/>
    </source>
</evidence>
<evidence type="ECO:0000256" key="3">
    <source>
        <dbReference type="ARBA" id="ARBA00006972"/>
    </source>
</evidence>
<dbReference type="GO" id="GO:0035615">
    <property type="term" value="F:clathrin adaptor activity"/>
    <property type="evidence" value="ECO:0007669"/>
    <property type="project" value="InterPro"/>
</dbReference>
<name>A0A9P6EVT8_9AGAR</name>
<dbReference type="FunFam" id="3.30.450.60:FF:000007">
    <property type="entry name" value="AP complex subunit sigma"/>
    <property type="match status" value="1"/>
</dbReference>
<comment type="subcellular location">
    <subcellularLocation>
        <location evidence="2">Cytoplasmic vesicle</location>
        <location evidence="2">Clathrin-coated vesicle membrane</location>
    </subcellularLocation>
    <subcellularLocation>
        <location evidence="1">Golgi apparatus</location>
    </subcellularLocation>
</comment>
<dbReference type="AlphaFoldDB" id="A0A9P6EVT8"/>
<evidence type="ECO:0000256" key="7">
    <source>
        <dbReference type="ARBA" id="ARBA00023136"/>
    </source>
</evidence>
<dbReference type="SUPFAM" id="SSF64356">
    <property type="entry name" value="SNARE-like"/>
    <property type="match status" value="1"/>
</dbReference>
<dbReference type="CDD" id="cd14831">
    <property type="entry name" value="AP1_sigma"/>
    <property type="match status" value="1"/>
</dbReference>
<comment type="caution">
    <text evidence="11">The sequence shown here is derived from an EMBL/GenBank/DDBJ whole genome shotgun (WGS) entry which is preliminary data.</text>
</comment>
<dbReference type="InterPro" id="IPR011012">
    <property type="entry name" value="Longin-like_dom_sf"/>
</dbReference>
<evidence type="ECO:0000256" key="6">
    <source>
        <dbReference type="ARBA" id="ARBA00023034"/>
    </source>
</evidence>
<feature type="domain" description="AP complex mu/sigma subunit" evidence="10">
    <location>
        <begin position="1"/>
        <end position="140"/>
    </location>
</feature>
<reference evidence="11" key="1">
    <citation type="submission" date="2020-11" db="EMBL/GenBank/DDBJ databases">
        <authorList>
            <consortium name="DOE Joint Genome Institute"/>
            <person name="Ahrendt S."/>
            <person name="Riley R."/>
            <person name="Andreopoulos W."/>
            <person name="Labutti K."/>
            <person name="Pangilinan J."/>
            <person name="Ruiz-Duenas F.J."/>
            <person name="Barrasa J.M."/>
            <person name="Sanchez-Garcia M."/>
            <person name="Camarero S."/>
            <person name="Miyauchi S."/>
            <person name="Serrano A."/>
            <person name="Linde D."/>
            <person name="Babiker R."/>
            <person name="Drula E."/>
            <person name="Ayuso-Fernandez I."/>
            <person name="Pacheco R."/>
            <person name="Padilla G."/>
            <person name="Ferreira P."/>
            <person name="Barriuso J."/>
            <person name="Kellner H."/>
            <person name="Castanera R."/>
            <person name="Alfaro M."/>
            <person name="Ramirez L."/>
            <person name="Pisabarro A.G."/>
            <person name="Kuo A."/>
            <person name="Tritt A."/>
            <person name="Lipzen A."/>
            <person name="He G."/>
            <person name="Yan M."/>
            <person name="Ng V."/>
            <person name="Cullen D."/>
            <person name="Martin F."/>
            <person name="Rosso M.-N."/>
            <person name="Henrissat B."/>
            <person name="Hibbett D."/>
            <person name="Martinez A.T."/>
            <person name="Grigoriev I.V."/>
        </authorList>
    </citation>
    <scope>NUCLEOTIDE SEQUENCE</scope>
    <source>
        <strain evidence="11">CBS 506.95</strain>
    </source>
</reference>
<dbReference type="GO" id="GO:0005829">
    <property type="term" value="C:cytosol"/>
    <property type="evidence" value="ECO:0007669"/>
    <property type="project" value="GOC"/>
</dbReference>
<evidence type="ECO:0000256" key="1">
    <source>
        <dbReference type="ARBA" id="ARBA00004555"/>
    </source>
</evidence>
<dbReference type="InterPro" id="IPR016635">
    <property type="entry name" value="AP_complex_ssu"/>
</dbReference>
<evidence type="ECO:0000256" key="2">
    <source>
        <dbReference type="ARBA" id="ARBA00004640"/>
    </source>
</evidence>
<sequence length="157" mass="18248">MINYLLLVSRQGKLRLQKWYITLTVKEKAKVIKEVTALALGRRAKMCNFLEYKGRKVVYRRYASLFFICEIDENDNELFTLEVVHRYVESLDRYFGNVCELDLIFNFQQAYAVLDELVIAGELQEPSRRVAFHSIKASDATEQEDELTSAIKAANLL</sequence>
<comment type="similarity">
    <text evidence="3 9">Belongs to the adaptor complexes small subunit family.</text>
</comment>
<evidence type="ECO:0000256" key="8">
    <source>
        <dbReference type="ARBA" id="ARBA00023329"/>
    </source>
</evidence>
<dbReference type="PANTHER" id="PTHR11753">
    <property type="entry name" value="ADAPTOR COMPLEXES SMALL SUBUNIT FAMILY"/>
    <property type="match status" value="1"/>
</dbReference>
<proteinExistence type="inferred from homology"/>
<dbReference type="EMBL" id="MU157824">
    <property type="protein sequence ID" value="KAF9535809.1"/>
    <property type="molecule type" value="Genomic_DNA"/>
</dbReference>
<dbReference type="GO" id="GO:0030121">
    <property type="term" value="C:AP-1 adaptor complex"/>
    <property type="evidence" value="ECO:0007669"/>
    <property type="project" value="InterPro"/>
</dbReference>
<keyword evidence="4 9" id="KW-0813">Transport</keyword>
<dbReference type="Pfam" id="PF01217">
    <property type="entry name" value="Clat_adaptor_s"/>
    <property type="match status" value="1"/>
</dbReference>
<evidence type="ECO:0000259" key="10">
    <source>
        <dbReference type="Pfam" id="PF01217"/>
    </source>
</evidence>
<evidence type="ECO:0000313" key="11">
    <source>
        <dbReference type="EMBL" id="KAF9535809.1"/>
    </source>
</evidence>
<dbReference type="PIRSF" id="PIRSF015588">
    <property type="entry name" value="AP_complex_sigma"/>
    <property type="match status" value="1"/>
</dbReference>
<gene>
    <name evidence="11" type="ORF">CPB83DRAFT_842384</name>
</gene>